<sequence length="157" mass="17878">MVSGRRGSRKAEQGATLVTRTLVKVRFNEVDSLGIAWHGHYVKYFEDGREAFGQEHGLGYLDVYRNGLVIPIVSLSCNYRKPLQYGDSILIETTYVDSPAAKIQFDYKVYEQREHTLVAEGTTTQVFLDAETRTLLLNSPEFFENWKKRVLPANSPS</sequence>
<comment type="caution">
    <text evidence="3">The sequence shown here is derived from an EMBL/GenBank/DDBJ whole genome shotgun (WGS) entry which is preliminary data.</text>
</comment>
<organism evidence="3 4">
    <name type="scientific">Hymenobacter saemangeumensis</name>
    <dbReference type="NCBI Taxonomy" id="1084522"/>
    <lineage>
        <taxon>Bacteria</taxon>
        <taxon>Pseudomonadati</taxon>
        <taxon>Bacteroidota</taxon>
        <taxon>Cytophagia</taxon>
        <taxon>Cytophagales</taxon>
        <taxon>Hymenobacteraceae</taxon>
        <taxon>Hymenobacter</taxon>
    </lineage>
</organism>
<dbReference type="SUPFAM" id="SSF54637">
    <property type="entry name" value="Thioesterase/thiol ester dehydrase-isomerase"/>
    <property type="match status" value="1"/>
</dbReference>
<accession>A0ABP8IT53</accession>
<evidence type="ECO:0000313" key="3">
    <source>
        <dbReference type="EMBL" id="GAA4371164.1"/>
    </source>
</evidence>
<evidence type="ECO:0000313" key="4">
    <source>
        <dbReference type="Proteomes" id="UP001501153"/>
    </source>
</evidence>
<dbReference type="InterPro" id="IPR050563">
    <property type="entry name" value="4-hydroxybenzoyl-CoA_TE"/>
</dbReference>
<dbReference type="EMBL" id="BAABGZ010000082">
    <property type="protein sequence ID" value="GAA4371164.1"/>
    <property type="molecule type" value="Genomic_DNA"/>
</dbReference>
<gene>
    <name evidence="3" type="ORF">GCM10023185_46360</name>
</gene>
<evidence type="ECO:0000256" key="1">
    <source>
        <dbReference type="ARBA" id="ARBA00005953"/>
    </source>
</evidence>
<keyword evidence="2" id="KW-0378">Hydrolase</keyword>
<dbReference type="InterPro" id="IPR029069">
    <property type="entry name" value="HotDog_dom_sf"/>
</dbReference>
<dbReference type="CDD" id="cd00586">
    <property type="entry name" value="4HBT"/>
    <property type="match status" value="1"/>
</dbReference>
<dbReference type="Proteomes" id="UP001501153">
    <property type="component" value="Unassembled WGS sequence"/>
</dbReference>
<comment type="similarity">
    <text evidence="1">Belongs to the 4-hydroxybenzoyl-CoA thioesterase family.</text>
</comment>
<dbReference type="Gene3D" id="3.10.129.10">
    <property type="entry name" value="Hotdog Thioesterase"/>
    <property type="match status" value="1"/>
</dbReference>
<protein>
    <submittedName>
        <fullName evidence="3">Acyl-CoA thioesterase</fullName>
    </submittedName>
</protein>
<evidence type="ECO:0000256" key="2">
    <source>
        <dbReference type="ARBA" id="ARBA00022801"/>
    </source>
</evidence>
<name>A0ABP8IT53_9BACT</name>
<dbReference type="Pfam" id="PF13279">
    <property type="entry name" value="4HBT_2"/>
    <property type="match status" value="1"/>
</dbReference>
<dbReference type="PANTHER" id="PTHR31793">
    <property type="entry name" value="4-HYDROXYBENZOYL-COA THIOESTERASE FAMILY MEMBER"/>
    <property type="match status" value="1"/>
</dbReference>
<reference evidence="4" key="1">
    <citation type="journal article" date="2019" name="Int. J. Syst. Evol. Microbiol.">
        <title>The Global Catalogue of Microorganisms (GCM) 10K type strain sequencing project: providing services to taxonomists for standard genome sequencing and annotation.</title>
        <authorList>
            <consortium name="The Broad Institute Genomics Platform"/>
            <consortium name="The Broad Institute Genome Sequencing Center for Infectious Disease"/>
            <person name="Wu L."/>
            <person name="Ma J."/>
        </authorList>
    </citation>
    <scope>NUCLEOTIDE SEQUENCE [LARGE SCALE GENOMIC DNA]</scope>
    <source>
        <strain evidence="4">JCM 17923</strain>
    </source>
</reference>
<keyword evidence="4" id="KW-1185">Reference proteome</keyword>
<proteinExistence type="inferred from homology"/>
<dbReference type="PANTHER" id="PTHR31793:SF27">
    <property type="entry name" value="NOVEL THIOESTERASE SUPERFAMILY DOMAIN AND SAPOSIN A-TYPE DOMAIN CONTAINING PROTEIN (0610012H03RIK)"/>
    <property type="match status" value="1"/>
</dbReference>